<keyword evidence="3" id="KW-1185">Reference proteome</keyword>
<evidence type="ECO:0000256" key="1">
    <source>
        <dbReference type="SAM" id="MobiDB-lite"/>
    </source>
</evidence>
<dbReference type="AlphaFoldDB" id="A0A9Q0NVQ3"/>
<evidence type="ECO:0000313" key="3">
    <source>
        <dbReference type="Proteomes" id="UP001151529"/>
    </source>
</evidence>
<feature type="compositionally biased region" description="Basic residues" evidence="1">
    <location>
        <begin position="70"/>
        <end position="80"/>
    </location>
</feature>
<organism evidence="2 3">
    <name type="scientific">Salix viminalis</name>
    <name type="common">Common osier</name>
    <name type="synonym">Basket willow</name>
    <dbReference type="NCBI Taxonomy" id="40686"/>
    <lineage>
        <taxon>Eukaryota</taxon>
        <taxon>Viridiplantae</taxon>
        <taxon>Streptophyta</taxon>
        <taxon>Embryophyta</taxon>
        <taxon>Tracheophyta</taxon>
        <taxon>Spermatophyta</taxon>
        <taxon>Magnoliopsida</taxon>
        <taxon>eudicotyledons</taxon>
        <taxon>Gunneridae</taxon>
        <taxon>Pentapetalae</taxon>
        <taxon>rosids</taxon>
        <taxon>fabids</taxon>
        <taxon>Malpighiales</taxon>
        <taxon>Salicaceae</taxon>
        <taxon>Saliceae</taxon>
        <taxon>Salix</taxon>
    </lineage>
</organism>
<comment type="caution">
    <text evidence="2">The sequence shown here is derived from an EMBL/GenBank/DDBJ whole genome shotgun (WGS) entry which is preliminary data.</text>
</comment>
<reference evidence="2" key="2">
    <citation type="journal article" date="2023" name="Int. J. Mol. Sci.">
        <title>De Novo Assembly and Annotation of 11 Diverse Shrub Willow (Salix) Genomes Reveals Novel Gene Organization in Sex-Linked Regions.</title>
        <authorList>
            <person name="Hyden B."/>
            <person name="Feng K."/>
            <person name="Yates T.B."/>
            <person name="Jawdy S."/>
            <person name="Cereghino C."/>
            <person name="Smart L.B."/>
            <person name="Muchero W."/>
        </authorList>
    </citation>
    <scope>NUCLEOTIDE SEQUENCE [LARGE SCALE GENOMIC DNA]</scope>
    <source>
        <tissue evidence="2">Shoot tip</tissue>
    </source>
</reference>
<feature type="region of interest" description="Disordered" evidence="1">
    <location>
        <begin position="50"/>
        <end position="80"/>
    </location>
</feature>
<sequence>MMISVMWEVWEHREQLTPITQKKEVCFRRRESGRYVWIVFSEGEVVTESEEGDVKRSGDGFSSVNGRSVRQWRRRRRSEI</sequence>
<protein>
    <submittedName>
        <fullName evidence="2">Uncharacterized protein</fullName>
    </submittedName>
</protein>
<accession>A0A9Q0NVQ3</accession>
<evidence type="ECO:0000313" key="2">
    <source>
        <dbReference type="EMBL" id="KAJ6676797.1"/>
    </source>
</evidence>
<name>A0A9Q0NVQ3_SALVM</name>
<gene>
    <name evidence="2" type="ORF">OIU85_010016</name>
</gene>
<reference evidence="2" key="1">
    <citation type="submission" date="2022-11" db="EMBL/GenBank/DDBJ databases">
        <authorList>
            <person name="Hyden B.L."/>
            <person name="Feng K."/>
            <person name="Yates T."/>
            <person name="Jawdy S."/>
            <person name="Smart L.B."/>
            <person name="Muchero W."/>
        </authorList>
    </citation>
    <scope>NUCLEOTIDE SEQUENCE</scope>
    <source>
        <tissue evidence="2">Shoot tip</tissue>
    </source>
</reference>
<dbReference type="Proteomes" id="UP001151529">
    <property type="component" value="Chromosome 15Z"/>
</dbReference>
<dbReference type="EMBL" id="JAPFFL010000015">
    <property type="protein sequence ID" value="KAJ6676797.1"/>
    <property type="molecule type" value="Genomic_DNA"/>
</dbReference>
<proteinExistence type="predicted"/>